<evidence type="ECO:0000256" key="2">
    <source>
        <dbReference type="ARBA" id="ARBA00004430"/>
    </source>
</evidence>
<evidence type="ECO:0000256" key="1">
    <source>
        <dbReference type="ARBA" id="ARBA00002404"/>
    </source>
</evidence>
<evidence type="ECO:0000313" key="9">
    <source>
        <dbReference type="Ensembl" id="ENSCCRP00000008674.2"/>
    </source>
</evidence>
<keyword evidence="7" id="KW-0966">Cell projection</keyword>
<keyword evidence="8" id="KW-1133">Transmembrane helix</keyword>
<keyword evidence="8" id="KW-0472">Membrane</keyword>
<comment type="similarity">
    <text evidence="3">Belongs to the CFAP300 family.</text>
</comment>
<keyword evidence="5" id="KW-0963">Cytoplasm</keyword>
<dbReference type="PANTHER" id="PTHR31078:SF1">
    <property type="entry name" value="CILIA- AND FLAGELLA-ASSOCIATED PROTEIN 300"/>
    <property type="match status" value="1"/>
</dbReference>
<sequence length="232" mass="27499">MVLKLNNFKVFYQLLMVSFGKCSHTVKNYTIFYQTLCLLIRFPIALRSMLGRITIQTFNFDESFQAYRSNDFAWDFFQDPCLKNNLKVLDTSGSWTLDITRVNVEVVPCTKVSVDLFDPIYSNGILRPSGHIVKCYHEIYPDFDELRTLLLEENSDSYHIISLSDRQEFLFRLFKHMVLGGELCQYEDAIDLYIETLFIHLYLYIFLYDIFLLSFYISYMPINLYTIKELIT</sequence>
<proteinExistence type="inferred from homology"/>
<reference evidence="9" key="2">
    <citation type="submission" date="2025-09" db="UniProtKB">
        <authorList>
            <consortium name="Ensembl"/>
        </authorList>
    </citation>
    <scope>IDENTIFICATION</scope>
</reference>
<evidence type="ECO:0000256" key="3">
    <source>
        <dbReference type="ARBA" id="ARBA00009205"/>
    </source>
</evidence>
<evidence type="ECO:0000256" key="7">
    <source>
        <dbReference type="ARBA" id="ARBA00023273"/>
    </source>
</evidence>
<organism evidence="9 10">
    <name type="scientific">Cyprinus carpio carpio</name>
    <dbReference type="NCBI Taxonomy" id="630221"/>
    <lineage>
        <taxon>Eukaryota</taxon>
        <taxon>Metazoa</taxon>
        <taxon>Chordata</taxon>
        <taxon>Craniata</taxon>
        <taxon>Vertebrata</taxon>
        <taxon>Euteleostomi</taxon>
        <taxon>Actinopterygii</taxon>
        <taxon>Neopterygii</taxon>
        <taxon>Teleostei</taxon>
        <taxon>Ostariophysi</taxon>
        <taxon>Cypriniformes</taxon>
        <taxon>Cyprinidae</taxon>
        <taxon>Cyprininae</taxon>
        <taxon>Cyprinus</taxon>
    </lineage>
</organism>
<dbReference type="Ensembl" id="ENSCCRT00000009502.2">
    <property type="protein sequence ID" value="ENSCCRP00000008674.2"/>
    <property type="gene ID" value="ENSCCRG00000005130.2"/>
</dbReference>
<keyword evidence="8" id="KW-0812">Transmembrane</keyword>
<accession>A0A8C0YGN8</accession>
<evidence type="ECO:0000313" key="10">
    <source>
        <dbReference type="Proteomes" id="UP001108240"/>
    </source>
</evidence>
<evidence type="ECO:0000256" key="6">
    <source>
        <dbReference type="ARBA" id="ARBA00023212"/>
    </source>
</evidence>
<dbReference type="Pfam" id="PF14926">
    <property type="entry name" value="CFAP300"/>
    <property type="match status" value="1"/>
</dbReference>
<comment type="subcellular location">
    <subcellularLocation>
        <location evidence="2">Cytoplasm</location>
        <location evidence="2">Cytoskeleton</location>
        <location evidence="2">Cilium axoneme</location>
    </subcellularLocation>
</comment>
<comment type="function">
    <text evidence="1">Cilium- and flagellum-specific protein that plays a role in axonemal structure organization and motility. May play a role in outer and inner dynein arm assembly.</text>
</comment>
<dbReference type="GO" id="GO:0005930">
    <property type="term" value="C:axoneme"/>
    <property type="evidence" value="ECO:0007669"/>
    <property type="project" value="UniProtKB-SubCell"/>
</dbReference>
<dbReference type="AlphaFoldDB" id="A0A8C0YGN8"/>
<feature type="transmembrane region" description="Helical" evidence="8">
    <location>
        <begin position="201"/>
        <end position="219"/>
    </location>
</feature>
<name>A0A8C0YGN8_CYPCA</name>
<reference evidence="9" key="1">
    <citation type="submission" date="2025-08" db="UniProtKB">
        <authorList>
            <consortium name="Ensembl"/>
        </authorList>
    </citation>
    <scope>IDENTIFICATION</scope>
</reference>
<dbReference type="InterPro" id="IPR029416">
    <property type="entry name" value="CFAP300"/>
</dbReference>
<dbReference type="GeneTree" id="ENSGT00510000047559"/>
<keyword evidence="10" id="KW-1185">Reference proteome</keyword>
<evidence type="ECO:0000256" key="4">
    <source>
        <dbReference type="ARBA" id="ARBA00022174"/>
    </source>
</evidence>
<protein>
    <recommendedName>
        <fullName evidence="4">Cilia- and flagella-associated protein 300</fullName>
    </recommendedName>
</protein>
<keyword evidence="6" id="KW-0206">Cytoskeleton</keyword>
<evidence type="ECO:0000256" key="8">
    <source>
        <dbReference type="SAM" id="Phobius"/>
    </source>
</evidence>
<dbReference type="PANTHER" id="PTHR31078">
    <property type="entry name" value="CILIA- AND FLAGELLA-ASSOCIATED PROTEIN 300"/>
    <property type="match status" value="1"/>
</dbReference>
<dbReference type="Proteomes" id="UP001108240">
    <property type="component" value="Unplaced"/>
</dbReference>
<evidence type="ECO:0000256" key="5">
    <source>
        <dbReference type="ARBA" id="ARBA00022490"/>
    </source>
</evidence>